<protein>
    <submittedName>
        <fullName evidence="2">Uncharacterized protein</fullName>
    </submittedName>
</protein>
<dbReference type="Proteomes" id="UP000824782">
    <property type="component" value="Unassembled WGS sequence"/>
</dbReference>
<accession>A0AAV6ZUQ1</accession>
<keyword evidence="1" id="KW-0812">Transmembrane</keyword>
<comment type="caution">
    <text evidence="2">The sequence shown here is derived from an EMBL/GenBank/DDBJ whole genome shotgun (WGS) entry which is preliminary data.</text>
</comment>
<dbReference type="AlphaFoldDB" id="A0AAV6ZUQ1"/>
<feature type="transmembrane region" description="Helical" evidence="1">
    <location>
        <begin position="20"/>
        <end position="38"/>
    </location>
</feature>
<evidence type="ECO:0000313" key="2">
    <source>
        <dbReference type="EMBL" id="KAG8553044.1"/>
    </source>
</evidence>
<gene>
    <name evidence="2" type="ORF">GDO81_003242</name>
</gene>
<name>A0AAV6ZUQ1_ENGPU</name>
<dbReference type="EMBL" id="WNYA01000010">
    <property type="protein sequence ID" value="KAG8553044.1"/>
    <property type="molecule type" value="Genomic_DNA"/>
</dbReference>
<organism evidence="2 3">
    <name type="scientific">Engystomops pustulosus</name>
    <name type="common">Tungara frog</name>
    <name type="synonym">Physalaemus pustulosus</name>
    <dbReference type="NCBI Taxonomy" id="76066"/>
    <lineage>
        <taxon>Eukaryota</taxon>
        <taxon>Metazoa</taxon>
        <taxon>Chordata</taxon>
        <taxon>Craniata</taxon>
        <taxon>Vertebrata</taxon>
        <taxon>Euteleostomi</taxon>
        <taxon>Amphibia</taxon>
        <taxon>Batrachia</taxon>
        <taxon>Anura</taxon>
        <taxon>Neobatrachia</taxon>
        <taxon>Hyloidea</taxon>
        <taxon>Leptodactylidae</taxon>
        <taxon>Leiuperinae</taxon>
        <taxon>Engystomops</taxon>
    </lineage>
</organism>
<keyword evidence="3" id="KW-1185">Reference proteome</keyword>
<proteinExistence type="predicted"/>
<keyword evidence="1" id="KW-1133">Transmembrane helix</keyword>
<evidence type="ECO:0000256" key="1">
    <source>
        <dbReference type="SAM" id="Phobius"/>
    </source>
</evidence>
<keyword evidence="1" id="KW-0472">Membrane</keyword>
<reference evidence="2" key="1">
    <citation type="thesis" date="2020" institute="ProQuest LLC" country="789 East Eisenhower Parkway, Ann Arbor, MI, USA">
        <title>Comparative Genomics and Chromosome Evolution.</title>
        <authorList>
            <person name="Mudd A.B."/>
        </authorList>
    </citation>
    <scope>NUCLEOTIDE SEQUENCE</scope>
    <source>
        <strain evidence="2">237g6f4</strain>
        <tissue evidence="2">Blood</tissue>
    </source>
</reference>
<sequence length="76" mass="8927">MNSVSVSLFTSQIKNRSSLWYGMYTACMWYSINNFYVLQKLQFSPEKLKCVLTTCSTRMQSLIKLFTSCLRRKAIH</sequence>
<evidence type="ECO:0000313" key="3">
    <source>
        <dbReference type="Proteomes" id="UP000824782"/>
    </source>
</evidence>